<feature type="domain" description="Protein kinase" evidence="8">
    <location>
        <begin position="11"/>
        <end position="349"/>
    </location>
</feature>
<dbReference type="InterPro" id="IPR011009">
    <property type="entry name" value="Kinase-like_dom_sf"/>
</dbReference>
<protein>
    <recommendedName>
        <fullName evidence="8">Protein kinase domain-containing protein</fullName>
    </recommendedName>
</protein>
<proteinExistence type="inferred from homology"/>
<evidence type="ECO:0000313" key="9">
    <source>
        <dbReference type="EMBL" id="KAK9076058.1"/>
    </source>
</evidence>
<dbReference type="InterPro" id="IPR017441">
    <property type="entry name" value="Protein_kinase_ATP_BS"/>
</dbReference>
<feature type="binding site" evidence="6">
    <location>
        <position position="40"/>
    </location>
    <ligand>
        <name>ATP</name>
        <dbReference type="ChEBI" id="CHEBI:30616"/>
    </ligand>
</feature>
<dbReference type="InterPro" id="IPR050108">
    <property type="entry name" value="CDK"/>
</dbReference>
<evidence type="ECO:0000256" key="6">
    <source>
        <dbReference type="PROSITE-ProRule" id="PRU10141"/>
    </source>
</evidence>
<dbReference type="GO" id="GO:0005737">
    <property type="term" value="C:cytoplasm"/>
    <property type="evidence" value="ECO:0007669"/>
    <property type="project" value="TreeGrafter"/>
</dbReference>
<evidence type="ECO:0000256" key="1">
    <source>
        <dbReference type="ARBA" id="ARBA00006485"/>
    </source>
</evidence>
<dbReference type="GO" id="GO:0005634">
    <property type="term" value="C:nucleus"/>
    <property type="evidence" value="ECO:0007669"/>
    <property type="project" value="TreeGrafter"/>
</dbReference>
<keyword evidence="7" id="KW-0723">Serine/threonine-protein kinase</keyword>
<dbReference type="PROSITE" id="PS00108">
    <property type="entry name" value="PROTEIN_KINASE_ST"/>
    <property type="match status" value="1"/>
</dbReference>
<keyword evidence="4" id="KW-0418">Kinase</keyword>
<evidence type="ECO:0000259" key="8">
    <source>
        <dbReference type="PROSITE" id="PS50011"/>
    </source>
</evidence>
<dbReference type="PROSITE" id="PS00107">
    <property type="entry name" value="PROTEIN_KINASE_ATP"/>
    <property type="match status" value="1"/>
</dbReference>
<dbReference type="SUPFAM" id="SSF56112">
    <property type="entry name" value="Protein kinase-like (PK-like)"/>
    <property type="match status" value="1"/>
</dbReference>
<dbReference type="Gene3D" id="1.10.510.10">
    <property type="entry name" value="Transferase(Phosphotransferase) domain 1"/>
    <property type="match status" value="1"/>
</dbReference>
<comment type="caution">
    <text evidence="9">The sequence shown here is derived from an EMBL/GenBank/DDBJ whole genome shotgun (WGS) entry which is preliminary data.</text>
</comment>
<dbReference type="CDD" id="cd07829">
    <property type="entry name" value="STKc_CDK_like"/>
    <property type="match status" value="1"/>
</dbReference>
<evidence type="ECO:0000256" key="4">
    <source>
        <dbReference type="ARBA" id="ARBA00022777"/>
    </source>
</evidence>
<gene>
    <name evidence="9" type="ORF">SSX86_004391</name>
</gene>
<dbReference type="GO" id="GO:0007165">
    <property type="term" value="P:signal transduction"/>
    <property type="evidence" value="ECO:0007669"/>
    <property type="project" value="TreeGrafter"/>
</dbReference>
<dbReference type="Proteomes" id="UP001408789">
    <property type="component" value="Unassembled WGS sequence"/>
</dbReference>
<dbReference type="PROSITE" id="PS50011">
    <property type="entry name" value="PROTEIN_KINASE_DOM"/>
    <property type="match status" value="1"/>
</dbReference>
<dbReference type="PANTHER" id="PTHR24056">
    <property type="entry name" value="CELL DIVISION PROTEIN KINASE"/>
    <property type="match status" value="1"/>
</dbReference>
<evidence type="ECO:0000313" key="10">
    <source>
        <dbReference type="Proteomes" id="UP001408789"/>
    </source>
</evidence>
<dbReference type="PANTHER" id="PTHR24056:SF178">
    <property type="entry name" value="CYCLIN-DEPENDENT KINASE B2-2"/>
    <property type="match status" value="1"/>
</dbReference>
<keyword evidence="3 6" id="KW-0547">Nucleotide-binding</keyword>
<dbReference type="GO" id="GO:0000082">
    <property type="term" value="P:G1/S transition of mitotic cell cycle"/>
    <property type="evidence" value="ECO:0007669"/>
    <property type="project" value="TreeGrafter"/>
</dbReference>
<keyword evidence="2" id="KW-0808">Transferase</keyword>
<evidence type="ECO:0000256" key="3">
    <source>
        <dbReference type="ARBA" id="ARBA00022741"/>
    </source>
</evidence>
<comment type="similarity">
    <text evidence="1">Belongs to the protein kinase superfamily. CMGC Ser/Thr protein kinase family. CDC2/CDKX subfamily.</text>
</comment>
<dbReference type="SMART" id="SM00220">
    <property type="entry name" value="S_TKc"/>
    <property type="match status" value="1"/>
</dbReference>
<evidence type="ECO:0000256" key="7">
    <source>
        <dbReference type="RuleBase" id="RU000304"/>
    </source>
</evidence>
<dbReference type="Pfam" id="PF00069">
    <property type="entry name" value="Pkinase"/>
    <property type="match status" value="1"/>
</dbReference>
<keyword evidence="10" id="KW-1185">Reference proteome</keyword>
<organism evidence="9 10">
    <name type="scientific">Deinandra increscens subsp. villosa</name>
    <dbReference type="NCBI Taxonomy" id="3103831"/>
    <lineage>
        <taxon>Eukaryota</taxon>
        <taxon>Viridiplantae</taxon>
        <taxon>Streptophyta</taxon>
        <taxon>Embryophyta</taxon>
        <taxon>Tracheophyta</taxon>
        <taxon>Spermatophyta</taxon>
        <taxon>Magnoliopsida</taxon>
        <taxon>eudicotyledons</taxon>
        <taxon>Gunneridae</taxon>
        <taxon>Pentapetalae</taxon>
        <taxon>asterids</taxon>
        <taxon>campanulids</taxon>
        <taxon>Asterales</taxon>
        <taxon>Asteraceae</taxon>
        <taxon>Asteroideae</taxon>
        <taxon>Heliantheae alliance</taxon>
        <taxon>Madieae</taxon>
        <taxon>Madiinae</taxon>
        <taxon>Deinandra</taxon>
    </lineage>
</organism>
<dbReference type="GO" id="GO:0004693">
    <property type="term" value="F:cyclin-dependent protein serine/threonine kinase activity"/>
    <property type="evidence" value="ECO:0007669"/>
    <property type="project" value="TreeGrafter"/>
</dbReference>
<dbReference type="GO" id="GO:0000307">
    <property type="term" value="C:cyclin-dependent protein kinase holoenzyme complex"/>
    <property type="evidence" value="ECO:0007669"/>
    <property type="project" value="TreeGrafter"/>
</dbReference>
<dbReference type="EMBL" id="JBCNJP010000007">
    <property type="protein sequence ID" value="KAK9076058.1"/>
    <property type="molecule type" value="Genomic_DNA"/>
</dbReference>
<reference evidence="9 10" key="1">
    <citation type="submission" date="2024-04" db="EMBL/GenBank/DDBJ databases">
        <title>The reference genome of an endangered Asteraceae, Deinandra increscens subsp. villosa, native to the Central Coast of California.</title>
        <authorList>
            <person name="Guilliams M."/>
            <person name="Hasenstab-Lehman K."/>
            <person name="Meyer R."/>
            <person name="Mcevoy S."/>
        </authorList>
    </citation>
    <scope>NUCLEOTIDE SEQUENCE [LARGE SCALE GENOMIC DNA]</scope>
    <source>
        <tissue evidence="9">Leaf</tissue>
    </source>
</reference>
<evidence type="ECO:0000256" key="5">
    <source>
        <dbReference type="ARBA" id="ARBA00022840"/>
    </source>
</evidence>
<dbReference type="GO" id="GO:0010389">
    <property type="term" value="P:regulation of G2/M transition of mitotic cell cycle"/>
    <property type="evidence" value="ECO:0007669"/>
    <property type="project" value="TreeGrafter"/>
</dbReference>
<dbReference type="GO" id="GO:0010468">
    <property type="term" value="P:regulation of gene expression"/>
    <property type="evidence" value="ECO:0007669"/>
    <property type="project" value="TreeGrafter"/>
</dbReference>
<name>A0AAP0DS05_9ASTR</name>
<dbReference type="GO" id="GO:0030332">
    <property type="term" value="F:cyclin binding"/>
    <property type="evidence" value="ECO:0007669"/>
    <property type="project" value="TreeGrafter"/>
</dbReference>
<sequence>MQSIKTAIEGFEKLDVLGEGTYGTVYRARNRATGEIVALKKTKFLYECDGVPSTTLREISILKMLSGHPHVIKYVCIYISTSTRDLIAIDLVTLMDVKQGVDKNGEIVRYLVFEYMETDLRKFIKTKKENGDHIPPEIIKSLMYQLCKGVAFCHSHGVLHRDLKPDNLLMDQNASILKIADFGLARSFALPLKEYTPEYKAPEVLLGATHYSTAVDMWAVGCIFGTKILYKFMRSCVLVSLYKWINQPYGLLFYYLQLNWSKVNPYLPEKLSVNCYSVFSGTPNEEIWPGVSKLKRWDAKDTVTPFEAQPISTLVPNLDGDGIDLITRMLEYEPSKRISAKRAMEHPYFDDLDKT</sequence>
<dbReference type="Gene3D" id="3.30.200.20">
    <property type="entry name" value="Phosphorylase Kinase, domain 1"/>
    <property type="match status" value="1"/>
</dbReference>
<dbReference type="InterPro" id="IPR008271">
    <property type="entry name" value="Ser/Thr_kinase_AS"/>
</dbReference>
<dbReference type="InterPro" id="IPR000719">
    <property type="entry name" value="Prot_kinase_dom"/>
</dbReference>
<dbReference type="GO" id="GO:0005524">
    <property type="term" value="F:ATP binding"/>
    <property type="evidence" value="ECO:0007669"/>
    <property type="project" value="UniProtKB-UniRule"/>
</dbReference>
<evidence type="ECO:0000256" key="2">
    <source>
        <dbReference type="ARBA" id="ARBA00022679"/>
    </source>
</evidence>
<dbReference type="AlphaFoldDB" id="A0AAP0DS05"/>
<accession>A0AAP0DS05</accession>
<keyword evidence="5 6" id="KW-0067">ATP-binding</keyword>